<dbReference type="AlphaFoldDB" id="A0A4Y8ASW8"/>
<accession>A0A4Y8ASW8</accession>
<sequence length="95" mass="10351">MNVIDENGNIVPNSTEESKRVLAGILGILLGPFGVHKFILGYTTQGIILLAITVVTCGIGAAVTSVIGLIEGIIYLTKSDEEFVYMYQTNKKEWF</sequence>
<proteinExistence type="predicted"/>
<evidence type="ECO:0000256" key="3">
    <source>
        <dbReference type="ARBA" id="ARBA00022989"/>
    </source>
</evidence>
<dbReference type="RefSeq" id="WP_134248162.1">
    <property type="nucleotide sequence ID" value="NZ_SNQI01000003.1"/>
</dbReference>
<gene>
    <name evidence="7" type="ORF">E2488_09770</name>
</gene>
<keyword evidence="3 5" id="KW-1133">Transmembrane helix</keyword>
<dbReference type="OrthoDB" id="9816361at2"/>
<comment type="caution">
    <text evidence="7">The sequence shown here is derived from an EMBL/GenBank/DDBJ whole genome shotgun (WGS) entry which is preliminary data.</text>
</comment>
<comment type="subcellular location">
    <subcellularLocation>
        <location evidence="1">Membrane</location>
        <topology evidence="1">Multi-pass membrane protein</topology>
    </subcellularLocation>
</comment>
<dbReference type="Proteomes" id="UP000298517">
    <property type="component" value="Unassembled WGS sequence"/>
</dbReference>
<keyword evidence="4 5" id="KW-0472">Membrane</keyword>
<dbReference type="GO" id="GO:0016020">
    <property type="term" value="C:membrane"/>
    <property type="evidence" value="ECO:0007669"/>
    <property type="project" value="UniProtKB-SubCell"/>
</dbReference>
<evidence type="ECO:0000313" key="8">
    <source>
        <dbReference type="Proteomes" id="UP000298517"/>
    </source>
</evidence>
<dbReference type="Pfam" id="PF05154">
    <property type="entry name" value="TM2"/>
    <property type="match status" value="1"/>
</dbReference>
<keyword evidence="8" id="KW-1185">Reference proteome</keyword>
<keyword evidence="2 5" id="KW-0812">Transmembrane</keyword>
<evidence type="ECO:0000313" key="7">
    <source>
        <dbReference type="EMBL" id="TEW73762.1"/>
    </source>
</evidence>
<evidence type="ECO:0000256" key="5">
    <source>
        <dbReference type="SAM" id="Phobius"/>
    </source>
</evidence>
<dbReference type="InterPro" id="IPR007829">
    <property type="entry name" value="TM2"/>
</dbReference>
<dbReference type="EMBL" id="SNQI01000003">
    <property type="protein sequence ID" value="TEW73762.1"/>
    <property type="molecule type" value="Genomic_DNA"/>
</dbReference>
<reference evidence="7 8" key="1">
    <citation type="journal article" date="2011" name="J. Microbiol.">
        <title>Gramella jeungdoensis sp. nov., isolated from a solar saltern in Korea.</title>
        <authorList>
            <person name="Joung Y."/>
            <person name="Kim H."/>
            <person name="Jang T."/>
            <person name="Ahn T.S."/>
            <person name="Joh K."/>
        </authorList>
    </citation>
    <scope>NUCLEOTIDE SEQUENCE [LARGE SCALE GENOMIC DNA]</scope>
    <source>
        <strain evidence="7 8">KCTC 23123</strain>
    </source>
</reference>
<feature type="transmembrane region" description="Helical" evidence="5">
    <location>
        <begin position="21"/>
        <end position="40"/>
    </location>
</feature>
<protein>
    <submittedName>
        <fullName evidence="7">TM2 domain-containing protein</fullName>
    </submittedName>
</protein>
<name>A0A4Y8ASW8_9FLAO</name>
<feature type="domain" description="TM2" evidence="6">
    <location>
        <begin position="18"/>
        <end position="62"/>
    </location>
</feature>
<organism evidence="7 8">
    <name type="scientific">Gramella jeungdoensis</name>
    <dbReference type="NCBI Taxonomy" id="708091"/>
    <lineage>
        <taxon>Bacteria</taxon>
        <taxon>Pseudomonadati</taxon>
        <taxon>Bacteroidota</taxon>
        <taxon>Flavobacteriia</taxon>
        <taxon>Flavobacteriales</taxon>
        <taxon>Flavobacteriaceae</taxon>
        <taxon>Christiangramia</taxon>
    </lineage>
</organism>
<feature type="transmembrane region" description="Helical" evidence="5">
    <location>
        <begin position="46"/>
        <end position="70"/>
    </location>
</feature>
<evidence type="ECO:0000256" key="1">
    <source>
        <dbReference type="ARBA" id="ARBA00004141"/>
    </source>
</evidence>
<evidence type="ECO:0000259" key="6">
    <source>
        <dbReference type="Pfam" id="PF05154"/>
    </source>
</evidence>
<evidence type="ECO:0000256" key="4">
    <source>
        <dbReference type="ARBA" id="ARBA00023136"/>
    </source>
</evidence>
<evidence type="ECO:0000256" key="2">
    <source>
        <dbReference type="ARBA" id="ARBA00022692"/>
    </source>
</evidence>